<name>A0A8J3YIM1_9ACTN</name>
<feature type="region of interest" description="Disordered" evidence="1">
    <location>
        <begin position="1"/>
        <end position="44"/>
    </location>
</feature>
<dbReference type="RefSeq" id="WP_203898660.1">
    <property type="nucleotide sequence ID" value="NZ_BOPF01000006.1"/>
</dbReference>
<accession>A0A8J3YIM1</accession>
<dbReference type="Proteomes" id="UP000619260">
    <property type="component" value="Unassembled WGS sequence"/>
</dbReference>
<comment type="caution">
    <text evidence="2">The sequence shown here is derived from an EMBL/GenBank/DDBJ whole genome shotgun (WGS) entry which is preliminary data.</text>
</comment>
<dbReference type="AlphaFoldDB" id="A0A8J3YIM1"/>
<evidence type="ECO:0000313" key="3">
    <source>
        <dbReference type="Proteomes" id="UP000619260"/>
    </source>
</evidence>
<proteinExistence type="predicted"/>
<sequence>MRNPFDERPRRPRILDDVPDPDRPGRVPGAQGTSGRDDFQRSDSLIGLIARALRSGRRGRR</sequence>
<reference evidence="2" key="1">
    <citation type="submission" date="2021-01" db="EMBL/GenBank/DDBJ databases">
        <title>Whole genome shotgun sequence of Virgisporangium aliadipatigenens NBRC 105644.</title>
        <authorList>
            <person name="Komaki H."/>
            <person name="Tamura T."/>
        </authorList>
    </citation>
    <scope>NUCLEOTIDE SEQUENCE</scope>
    <source>
        <strain evidence="2">NBRC 105644</strain>
    </source>
</reference>
<organism evidence="2 3">
    <name type="scientific">Virgisporangium aliadipatigenens</name>
    <dbReference type="NCBI Taxonomy" id="741659"/>
    <lineage>
        <taxon>Bacteria</taxon>
        <taxon>Bacillati</taxon>
        <taxon>Actinomycetota</taxon>
        <taxon>Actinomycetes</taxon>
        <taxon>Micromonosporales</taxon>
        <taxon>Micromonosporaceae</taxon>
        <taxon>Virgisporangium</taxon>
    </lineage>
</organism>
<evidence type="ECO:0000256" key="1">
    <source>
        <dbReference type="SAM" id="MobiDB-lite"/>
    </source>
</evidence>
<protein>
    <submittedName>
        <fullName evidence="2">Uncharacterized protein</fullName>
    </submittedName>
</protein>
<dbReference type="EMBL" id="BOPF01000006">
    <property type="protein sequence ID" value="GIJ45107.1"/>
    <property type="molecule type" value="Genomic_DNA"/>
</dbReference>
<gene>
    <name evidence="2" type="ORF">Val02_19930</name>
</gene>
<keyword evidence="3" id="KW-1185">Reference proteome</keyword>
<evidence type="ECO:0000313" key="2">
    <source>
        <dbReference type="EMBL" id="GIJ45107.1"/>
    </source>
</evidence>
<feature type="compositionally biased region" description="Basic and acidic residues" evidence="1">
    <location>
        <begin position="1"/>
        <end position="25"/>
    </location>
</feature>